<dbReference type="Gene3D" id="3.60.15.10">
    <property type="entry name" value="Ribonuclease Z/Hydroxyacylglutathione hydrolase-like"/>
    <property type="match status" value="1"/>
</dbReference>
<organism evidence="7 8">
    <name type="scientific">Uliginosibacterium flavum</name>
    <dbReference type="NCBI Taxonomy" id="1396831"/>
    <lineage>
        <taxon>Bacteria</taxon>
        <taxon>Pseudomonadati</taxon>
        <taxon>Pseudomonadota</taxon>
        <taxon>Betaproteobacteria</taxon>
        <taxon>Rhodocyclales</taxon>
        <taxon>Zoogloeaceae</taxon>
        <taxon>Uliginosibacterium</taxon>
    </lineage>
</organism>
<dbReference type="PANTHER" id="PTHR42978:SF6">
    <property type="entry name" value="QUORUM-QUENCHING LACTONASE YTNP-RELATED"/>
    <property type="match status" value="1"/>
</dbReference>
<dbReference type="InterPro" id="IPR036866">
    <property type="entry name" value="RibonucZ/Hydroxyglut_hydro"/>
</dbReference>
<keyword evidence="3" id="KW-0378">Hydrolase</keyword>
<accession>A0ABV2THY4</accession>
<evidence type="ECO:0000259" key="6">
    <source>
        <dbReference type="SMART" id="SM00849"/>
    </source>
</evidence>
<feature type="domain" description="Metallo-beta-lactamase" evidence="6">
    <location>
        <begin position="93"/>
        <end position="296"/>
    </location>
</feature>
<dbReference type="CDD" id="cd07720">
    <property type="entry name" value="OPHC2-like_MBL-fold"/>
    <property type="match status" value="1"/>
</dbReference>
<sequence length="319" mass="34267">MKSTCMQIEAGRAVLAAVLMSGVLAGCASSEPRSNVLGDGVTRVDLGGTTVTLINDGFLTRSLDADFVRNAPLPEVKAALQEAGLPTDKLDIPFNPLVVDIRGQRVLFDAGNGEFAASGTGLMLARMKKAGISPESITAVVVSHFHGDHINGLRTKAGELVFPNAKIHVPSVEWDWWMDDARMAATPENSRGNFNAARRVFGPSAASIQRFTPGAEVLPGVRAIAAHGHTPGHTVFLIEGRQRKLLYWADATNVAALFVRNPDWAVRFDMEAEASRVVRRQLADFAIPDNLLVAGYHFPGSAIGTLSVRGKGYEFTPLR</sequence>
<dbReference type="RefSeq" id="WP_354599979.1">
    <property type="nucleotide sequence ID" value="NZ_JBEWZI010000003.1"/>
</dbReference>
<evidence type="ECO:0000256" key="5">
    <source>
        <dbReference type="SAM" id="SignalP"/>
    </source>
</evidence>
<keyword evidence="8" id="KW-1185">Reference proteome</keyword>
<dbReference type="EMBL" id="JBEWZI010000003">
    <property type="protein sequence ID" value="MET7013520.1"/>
    <property type="molecule type" value="Genomic_DNA"/>
</dbReference>
<dbReference type="SMART" id="SM00849">
    <property type="entry name" value="Lactamase_B"/>
    <property type="match status" value="1"/>
</dbReference>
<keyword evidence="4" id="KW-0862">Zinc</keyword>
<dbReference type="InterPro" id="IPR001279">
    <property type="entry name" value="Metallo-B-lactamas"/>
</dbReference>
<feature type="chain" id="PRO_5046278215" evidence="5">
    <location>
        <begin position="26"/>
        <end position="319"/>
    </location>
</feature>
<dbReference type="SUPFAM" id="SSF56281">
    <property type="entry name" value="Metallo-hydrolase/oxidoreductase"/>
    <property type="match status" value="1"/>
</dbReference>
<evidence type="ECO:0000256" key="1">
    <source>
        <dbReference type="ARBA" id="ARBA00007749"/>
    </source>
</evidence>
<dbReference type="Pfam" id="PF00753">
    <property type="entry name" value="Lactamase_B"/>
    <property type="match status" value="1"/>
</dbReference>
<dbReference type="Proteomes" id="UP001549691">
    <property type="component" value="Unassembled WGS sequence"/>
</dbReference>
<evidence type="ECO:0000256" key="3">
    <source>
        <dbReference type="ARBA" id="ARBA00022801"/>
    </source>
</evidence>
<keyword evidence="2" id="KW-0479">Metal-binding</keyword>
<comment type="caution">
    <text evidence="7">The sequence shown here is derived from an EMBL/GenBank/DDBJ whole genome shotgun (WGS) entry which is preliminary data.</text>
</comment>
<reference evidence="7 8" key="1">
    <citation type="submission" date="2024-07" db="EMBL/GenBank/DDBJ databases">
        <title>Uliginosibacterium flavum JJ3220;KACC:17644.</title>
        <authorList>
            <person name="Kim M.K."/>
        </authorList>
    </citation>
    <scope>NUCLEOTIDE SEQUENCE [LARGE SCALE GENOMIC DNA]</scope>
    <source>
        <strain evidence="7 8">KACC:17644</strain>
    </source>
</reference>
<proteinExistence type="inferred from homology"/>
<feature type="signal peptide" evidence="5">
    <location>
        <begin position="1"/>
        <end position="25"/>
    </location>
</feature>
<evidence type="ECO:0000313" key="8">
    <source>
        <dbReference type="Proteomes" id="UP001549691"/>
    </source>
</evidence>
<evidence type="ECO:0000256" key="4">
    <source>
        <dbReference type="ARBA" id="ARBA00022833"/>
    </source>
</evidence>
<dbReference type="PROSITE" id="PS51257">
    <property type="entry name" value="PROKAR_LIPOPROTEIN"/>
    <property type="match status" value="1"/>
</dbReference>
<keyword evidence="5" id="KW-0732">Signal</keyword>
<comment type="similarity">
    <text evidence="1">Belongs to the metallo-beta-lactamase superfamily.</text>
</comment>
<dbReference type="PANTHER" id="PTHR42978">
    <property type="entry name" value="QUORUM-QUENCHING LACTONASE YTNP-RELATED-RELATED"/>
    <property type="match status" value="1"/>
</dbReference>
<name>A0ABV2THY4_9RHOO</name>
<evidence type="ECO:0000313" key="7">
    <source>
        <dbReference type="EMBL" id="MET7013520.1"/>
    </source>
</evidence>
<gene>
    <name evidence="7" type="ORF">ABXR19_04915</name>
</gene>
<dbReference type="InterPro" id="IPR051013">
    <property type="entry name" value="MBL_superfamily_lactonases"/>
</dbReference>
<evidence type="ECO:0000256" key="2">
    <source>
        <dbReference type="ARBA" id="ARBA00022723"/>
    </source>
</evidence>
<protein>
    <submittedName>
        <fullName evidence="7">MBL fold metallo-hydrolase</fullName>
    </submittedName>
</protein>